<organism evidence="1 2">
    <name type="scientific">Haemophilus paracuniculus</name>
    <dbReference type="NCBI Taxonomy" id="734"/>
    <lineage>
        <taxon>Bacteria</taxon>
        <taxon>Pseudomonadati</taxon>
        <taxon>Pseudomonadota</taxon>
        <taxon>Gammaproteobacteria</taxon>
        <taxon>Pasteurellales</taxon>
        <taxon>Pasteurellaceae</taxon>
        <taxon>Haemophilus</taxon>
    </lineage>
</organism>
<dbReference type="OrthoDB" id="6402776at2"/>
<dbReference type="NCBIfam" id="NF040584">
    <property type="entry name" value="STY4534_fam"/>
    <property type="match status" value="1"/>
</dbReference>
<proteinExistence type="predicted"/>
<reference evidence="1 2" key="1">
    <citation type="submission" date="2017-02" db="EMBL/GenBank/DDBJ databases">
        <title>Draft genome sequence of Haemophilus paracuniculus CCUG 43573 type strain.</title>
        <authorList>
            <person name="Engstrom-Jakobsson H."/>
            <person name="Salva-Serra F."/>
            <person name="Thorell K."/>
            <person name="Gonzales-Siles L."/>
            <person name="Karlsson R."/>
            <person name="Boulund F."/>
            <person name="Engstrand L."/>
            <person name="Kristiansson E."/>
            <person name="Moore E."/>
        </authorList>
    </citation>
    <scope>NUCLEOTIDE SEQUENCE [LARGE SCALE GENOMIC DNA]</scope>
    <source>
        <strain evidence="1 2">CCUG 43573</strain>
    </source>
</reference>
<name>A0A1T0AW27_9PAST</name>
<protein>
    <recommendedName>
        <fullName evidence="3">DUF3577 domain-containing protein</fullName>
    </recommendedName>
</protein>
<keyword evidence="2" id="KW-1185">Reference proteome</keyword>
<dbReference type="STRING" id="734.B0187_00765"/>
<evidence type="ECO:0008006" key="3">
    <source>
        <dbReference type="Google" id="ProtNLM"/>
    </source>
</evidence>
<dbReference type="InterPro" id="IPR021960">
    <property type="entry name" value="DUF3577"/>
</dbReference>
<sequence length="139" mass="15782">MTTQTSTQYFNLHTTGIGYLNGIRQVQPKKGEPFWACRVAALTGSADKPEYRYFDMNIVGDETAKLVQRCQDAVEANKKVLISFVMSDLWVDTFTYSTNTQHHKKGDTGVALKGRLIRIKSIKIDGELRYQETRKDESA</sequence>
<dbReference type="RefSeq" id="WP_078235967.1">
    <property type="nucleotide sequence ID" value="NZ_MUYA01000001.1"/>
</dbReference>
<dbReference type="Proteomes" id="UP000190867">
    <property type="component" value="Unassembled WGS sequence"/>
</dbReference>
<evidence type="ECO:0000313" key="1">
    <source>
        <dbReference type="EMBL" id="OOS00923.1"/>
    </source>
</evidence>
<comment type="caution">
    <text evidence="1">The sequence shown here is derived from an EMBL/GenBank/DDBJ whole genome shotgun (WGS) entry which is preliminary data.</text>
</comment>
<dbReference type="EMBL" id="MUYA01000001">
    <property type="protein sequence ID" value="OOS00923.1"/>
    <property type="molecule type" value="Genomic_DNA"/>
</dbReference>
<dbReference type="AlphaFoldDB" id="A0A1T0AW27"/>
<gene>
    <name evidence="1" type="ORF">B0187_00765</name>
</gene>
<accession>A0A1T0AW27</accession>
<evidence type="ECO:0000313" key="2">
    <source>
        <dbReference type="Proteomes" id="UP000190867"/>
    </source>
</evidence>
<dbReference type="Pfam" id="PF12101">
    <property type="entry name" value="DUF3577"/>
    <property type="match status" value="1"/>
</dbReference>